<dbReference type="Proteomes" id="UP000549343">
    <property type="component" value="Unassembled WGS sequence"/>
</dbReference>
<reference evidence="4" key="4">
    <citation type="submission" date="2023-12" db="EMBL/GenBank/DDBJ databases">
        <authorList>
            <person name="Sun Q."/>
            <person name="Inoue M."/>
        </authorList>
    </citation>
    <scope>NUCLEOTIDE SEQUENCE</scope>
    <source>
        <strain evidence="4">JCM 10667</strain>
    </source>
</reference>
<comment type="similarity">
    <text evidence="1">Belongs to the UPF0749 family.</text>
</comment>
<evidence type="ECO:0000313" key="4">
    <source>
        <dbReference type="EMBL" id="GAA0574757.1"/>
    </source>
</evidence>
<dbReference type="RefSeq" id="WP_184884322.1">
    <property type="nucleotide sequence ID" value="NZ_BAAAHD010000036.1"/>
</dbReference>
<dbReference type="PANTHER" id="PTHR37313">
    <property type="entry name" value="UPF0749 PROTEIN RV1825"/>
    <property type="match status" value="1"/>
</dbReference>
<feature type="coiled-coil region" evidence="2">
    <location>
        <begin position="101"/>
        <end position="135"/>
    </location>
</feature>
<reference evidence="4" key="1">
    <citation type="journal article" date="2014" name="Int. J. Syst. Evol. Microbiol.">
        <title>Complete genome of a new Firmicutes species belonging to the dominant human colonic microbiota ('Ruminococcus bicirculans') reveals two chromosomes and a selective capacity to utilize plant glucans.</title>
        <authorList>
            <consortium name="NISC Comparative Sequencing Program"/>
            <person name="Wegmann U."/>
            <person name="Louis P."/>
            <person name="Goesmann A."/>
            <person name="Henrissat B."/>
            <person name="Duncan S.H."/>
            <person name="Flint H.J."/>
        </authorList>
    </citation>
    <scope>NUCLEOTIDE SEQUENCE</scope>
    <source>
        <strain evidence="4">JCM 10667</strain>
    </source>
</reference>
<comment type="caution">
    <text evidence="5">The sequence shown here is derived from an EMBL/GenBank/DDBJ whole genome shotgun (WGS) entry which is preliminary data.</text>
</comment>
<feature type="compositionally biased region" description="Low complexity" evidence="3">
    <location>
        <begin position="28"/>
        <end position="43"/>
    </location>
</feature>
<evidence type="ECO:0000256" key="1">
    <source>
        <dbReference type="ARBA" id="ARBA00009108"/>
    </source>
</evidence>
<accession>A0A7W7IDN6</accession>
<dbReference type="PANTHER" id="PTHR37313:SF2">
    <property type="entry name" value="UPF0749 PROTEIN YLXX"/>
    <property type="match status" value="1"/>
</dbReference>
<dbReference type="GO" id="GO:0005886">
    <property type="term" value="C:plasma membrane"/>
    <property type="evidence" value="ECO:0007669"/>
    <property type="project" value="TreeGrafter"/>
</dbReference>
<reference evidence="7" key="2">
    <citation type="journal article" date="2019" name="Int. J. Syst. Evol. Microbiol.">
        <title>The Global Catalogue of Microorganisms (GCM) 10K type strain sequencing project: providing services to taxonomists for standard genome sequencing and annotation.</title>
        <authorList>
            <consortium name="The Broad Institute Genomics Platform"/>
            <consortium name="The Broad Institute Genome Sequencing Center for Infectious Disease"/>
            <person name="Wu L."/>
            <person name="Ma J."/>
        </authorList>
    </citation>
    <scope>NUCLEOTIDE SEQUENCE [LARGE SCALE GENOMIC DNA]</scope>
    <source>
        <strain evidence="7">JCM 10667</strain>
    </source>
</reference>
<dbReference type="Pfam" id="PF05949">
    <property type="entry name" value="DUF881"/>
    <property type="match status" value="1"/>
</dbReference>
<protein>
    <submittedName>
        <fullName evidence="4">DUF881 domain-containing protein</fullName>
    </submittedName>
    <submittedName>
        <fullName evidence="5">Uncharacterized protein YlxW (UPF0749 family)</fullName>
    </submittedName>
</protein>
<evidence type="ECO:0000256" key="2">
    <source>
        <dbReference type="SAM" id="Coils"/>
    </source>
</evidence>
<feature type="compositionally biased region" description="Basic and acidic residues" evidence="3">
    <location>
        <begin position="1"/>
        <end position="27"/>
    </location>
</feature>
<organism evidence="5 6">
    <name type="scientific">Actinomadura livida</name>
    <dbReference type="NCBI Taxonomy" id="79909"/>
    <lineage>
        <taxon>Bacteria</taxon>
        <taxon>Bacillati</taxon>
        <taxon>Actinomycetota</taxon>
        <taxon>Actinomycetes</taxon>
        <taxon>Streptosporangiales</taxon>
        <taxon>Thermomonosporaceae</taxon>
        <taxon>Actinomadura</taxon>
    </lineage>
</organism>
<feature type="region of interest" description="Disordered" evidence="3">
    <location>
        <begin position="1"/>
        <end position="43"/>
    </location>
</feature>
<name>A0A7W7IDN6_9ACTN</name>
<evidence type="ECO:0000313" key="7">
    <source>
        <dbReference type="Proteomes" id="UP001501427"/>
    </source>
</evidence>
<dbReference type="EMBL" id="JACHMV010000001">
    <property type="protein sequence ID" value="MBB4775197.1"/>
    <property type="molecule type" value="Genomic_DNA"/>
</dbReference>
<keyword evidence="2" id="KW-0175">Coiled coil</keyword>
<gene>
    <name evidence="5" type="ORF">F4557_003615</name>
    <name evidence="4" type="ORF">GCM10009546_41720</name>
</gene>
<proteinExistence type="inferred from homology"/>
<dbReference type="Proteomes" id="UP001501427">
    <property type="component" value="Unassembled WGS sequence"/>
</dbReference>
<sequence length="269" mass="28302">MTAREDERPIEPAGEHVNEPAGERVNEPGEGAAEAAADGVPPEPAGLRGLAGLLRPRVSRAQLAGGLLCLLLGFAVVVQVQSTKRDTTFATARQDELVGILSDLGQRSDRLQGDLRELEDTKAELERDAEGETALQEARERTTTYGLLAGTLPAEGPGIEMMISDPGGAVKAIDLLDALEELRDAGAEVVQVNDVRAGVDTYFVDGRHGIESDGEVLTAPYRFLAIGDPHTMTTAMNIPGGLVRTLQGKGAGVLINPRAKVTVGAVRSP</sequence>
<evidence type="ECO:0000256" key="3">
    <source>
        <dbReference type="SAM" id="MobiDB-lite"/>
    </source>
</evidence>
<dbReference type="AlphaFoldDB" id="A0A7W7IDN6"/>
<evidence type="ECO:0000313" key="5">
    <source>
        <dbReference type="EMBL" id="MBB4775197.1"/>
    </source>
</evidence>
<dbReference type="InterPro" id="IPR010273">
    <property type="entry name" value="DUF881"/>
</dbReference>
<dbReference type="Gene3D" id="3.30.70.1880">
    <property type="entry name" value="Protein of unknown function DUF881"/>
    <property type="match status" value="1"/>
</dbReference>
<keyword evidence="7" id="KW-1185">Reference proteome</keyword>
<dbReference type="EMBL" id="BAAAHD010000036">
    <property type="protein sequence ID" value="GAA0574757.1"/>
    <property type="molecule type" value="Genomic_DNA"/>
</dbReference>
<evidence type="ECO:0000313" key="6">
    <source>
        <dbReference type="Proteomes" id="UP000549343"/>
    </source>
</evidence>
<reference evidence="5 6" key="3">
    <citation type="submission" date="2020-08" db="EMBL/GenBank/DDBJ databases">
        <title>Sequencing the genomes of 1000 actinobacteria strains.</title>
        <authorList>
            <person name="Klenk H.-P."/>
        </authorList>
    </citation>
    <scope>NUCLEOTIDE SEQUENCE [LARGE SCALE GENOMIC DNA]</scope>
    <source>
        <strain evidence="5 6">DSM 44772</strain>
    </source>
</reference>